<evidence type="ECO:0000256" key="8">
    <source>
        <dbReference type="SAM" id="Phobius"/>
    </source>
</evidence>
<feature type="transmembrane region" description="Helical" evidence="8">
    <location>
        <begin position="442"/>
        <end position="461"/>
    </location>
</feature>
<feature type="transmembrane region" description="Helical" evidence="8">
    <location>
        <begin position="54"/>
        <end position="75"/>
    </location>
</feature>
<evidence type="ECO:0000256" key="2">
    <source>
        <dbReference type="ARBA" id="ARBA00007935"/>
    </source>
</evidence>
<feature type="transmembrane region" description="Helical" evidence="8">
    <location>
        <begin position="604"/>
        <end position="626"/>
    </location>
</feature>
<reference evidence="10" key="1">
    <citation type="submission" date="2017-12" db="EMBL/GenBank/DDBJ databases">
        <title>FDA dAtabase for Regulatory Grade micrObial Sequences (FDA-ARGOS): Supporting development and validation of Infectious Disease Dx tests.</title>
        <authorList>
            <person name="Hoffmann M."/>
            <person name="Allard M."/>
            <person name="Evans P."/>
            <person name="Brown E."/>
            <person name="Tallon L.J."/>
            <person name="Sadzewicz L."/>
            <person name="Sengamalay N."/>
            <person name="Ott S."/>
            <person name="Godinez A."/>
            <person name="Nagaraj S."/>
            <person name="Vavikolanu K."/>
            <person name="Aluvathingal J."/>
            <person name="Nadendla S."/>
            <person name="Hobson J."/>
            <person name="Sichtig H."/>
        </authorList>
    </citation>
    <scope>NUCLEOTIDE SEQUENCE [LARGE SCALE GENOMIC DNA]</scope>
    <source>
        <strain evidence="10">LMG 3418</strain>
    </source>
</reference>
<dbReference type="PANTHER" id="PTHR30472:SF37">
    <property type="entry name" value="FE(3+) DICITRATE TRANSPORT SYSTEM PERMEASE PROTEIN FECD-RELATED"/>
    <property type="match status" value="1"/>
</dbReference>
<dbReference type="Proteomes" id="UP000237665">
    <property type="component" value="Chromosome 2"/>
</dbReference>
<feature type="transmembrane region" description="Helical" evidence="8">
    <location>
        <begin position="513"/>
        <end position="536"/>
    </location>
</feature>
<feature type="transmembrane region" description="Helical" evidence="8">
    <location>
        <begin position="113"/>
        <end position="135"/>
    </location>
</feature>
<evidence type="ECO:0000313" key="10">
    <source>
        <dbReference type="Proteomes" id="UP000237665"/>
    </source>
</evidence>
<protein>
    <submittedName>
        <fullName evidence="9">Fe(3+)-hydroxamate ABC transporter permease FhuB</fullName>
    </submittedName>
</protein>
<evidence type="ECO:0000256" key="5">
    <source>
        <dbReference type="ARBA" id="ARBA00022692"/>
    </source>
</evidence>
<dbReference type="Pfam" id="PF01032">
    <property type="entry name" value="FecCD"/>
    <property type="match status" value="2"/>
</dbReference>
<comment type="subcellular location">
    <subcellularLocation>
        <location evidence="1">Cell membrane</location>
        <topology evidence="1">Multi-pass membrane protein</topology>
    </subcellularLocation>
</comment>
<feature type="transmembrane region" description="Helical" evidence="8">
    <location>
        <begin position="417"/>
        <end position="436"/>
    </location>
</feature>
<dbReference type="Gene3D" id="1.10.3470.10">
    <property type="entry name" value="ABC transporter involved in vitamin B12 uptake, BtuC"/>
    <property type="match status" value="2"/>
</dbReference>
<feature type="transmembrane region" description="Helical" evidence="8">
    <location>
        <begin position="190"/>
        <end position="209"/>
    </location>
</feature>
<feature type="transmembrane region" description="Helical" evidence="8">
    <location>
        <begin position="87"/>
        <end position="107"/>
    </location>
</feature>
<dbReference type="NCBIfam" id="NF007866">
    <property type="entry name" value="PRK10577.1-2"/>
    <property type="match status" value="1"/>
</dbReference>
<dbReference type="EMBL" id="CP014133">
    <property type="protein sequence ID" value="AVH28836.1"/>
    <property type="molecule type" value="Genomic_DNA"/>
</dbReference>
<feature type="transmembrane region" description="Helical" evidence="8">
    <location>
        <begin position="274"/>
        <end position="297"/>
    </location>
</feature>
<accession>A0ABM6SF92</accession>
<feature type="transmembrane region" description="Helical" evidence="8">
    <location>
        <begin position="245"/>
        <end position="262"/>
    </location>
</feature>
<feature type="transmembrane region" description="Helical" evidence="8">
    <location>
        <begin position="632"/>
        <end position="650"/>
    </location>
</feature>
<sequence length="658" mass="70392">MRTKHYIGYLALITLLSAFSLQIDTNLSLFEQWQLLTKPEVASEFRDVFFTQAQLPRLSITLLVGAMLGLTGSLMQQLTQNNLTSPLTLGTSSGAWLALVVVNIWFVDWVADYSALAAMVGALVAFGLIVSIAGVRNMTGLPLVVSGMVINILLGSIATAIIILNAQFAQNIFMWGAGDLSQYSWDWFEWLLPRSAIAIVILIVAPRILTLMKLGQEGAAARGLAVLPAFGTLMVMGIWLVSASITAVGIISFIGLLTPNIARAMGARTPRDELISSMLMGAMLLIITDSAAISLSLWLEETIPSGVAAAAIGAPALIWFTRKKLTATDQLNLSMSQGKTALSKRAVCSIALFSLVGILAYSFVTHGINGIQWSVPGEFQWQLRWPRMLTALSVGIALSVAGIILQRIVYNPLASPDILGVSSGATFAIITTGVIAGSLLSAFNWGIAFFGSMSVLMLLLIIGKRSHFNPSNFVLSGIALTALLEALVQFSLAQGSGDSYKILLWLTGSIYRVTADTALMLCLAIIVLLTAVFAISRWLTLISIGRQFSNARGLNPTVANTLMLTIVALLCAFSTATVGPISFVGLVAPHMAMMLGARKVKEQLSVGALIGATLMLWADWLGQIAIYPSQVAAGTLVAILGSTYFLFLMLKSKFREYS</sequence>
<name>A0ABM6SF92_9VIBR</name>
<evidence type="ECO:0000256" key="3">
    <source>
        <dbReference type="ARBA" id="ARBA00022448"/>
    </source>
</evidence>
<gene>
    <name evidence="9" type="ORF">AL468_16755</name>
</gene>
<dbReference type="InterPro" id="IPR037294">
    <property type="entry name" value="ABC_BtuC-like"/>
</dbReference>
<feature type="transmembrane region" description="Helical" evidence="8">
    <location>
        <begin position="147"/>
        <end position="170"/>
    </location>
</feature>
<dbReference type="CDD" id="cd06550">
    <property type="entry name" value="TM_ABC_iron-siderophores_like"/>
    <property type="match status" value="2"/>
</dbReference>
<dbReference type="RefSeq" id="WP_104973074.1">
    <property type="nucleotide sequence ID" value="NZ_CP014133.1"/>
</dbReference>
<evidence type="ECO:0000256" key="1">
    <source>
        <dbReference type="ARBA" id="ARBA00004651"/>
    </source>
</evidence>
<feature type="transmembrane region" description="Helical" evidence="8">
    <location>
        <begin position="384"/>
        <end position="405"/>
    </location>
</feature>
<keyword evidence="4" id="KW-1003">Cell membrane</keyword>
<keyword evidence="7 8" id="KW-0472">Membrane</keyword>
<keyword evidence="5 8" id="KW-0812">Transmembrane</keyword>
<keyword evidence="10" id="KW-1185">Reference proteome</keyword>
<keyword evidence="6 8" id="KW-1133">Transmembrane helix</keyword>
<evidence type="ECO:0000256" key="4">
    <source>
        <dbReference type="ARBA" id="ARBA00022475"/>
    </source>
</evidence>
<dbReference type="SUPFAM" id="SSF81345">
    <property type="entry name" value="ABC transporter involved in vitamin B12 uptake, BtuC"/>
    <property type="match status" value="2"/>
</dbReference>
<dbReference type="InterPro" id="IPR000522">
    <property type="entry name" value="ABC_transptr_permease_BtuC"/>
</dbReference>
<feature type="transmembrane region" description="Helical" evidence="8">
    <location>
        <begin position="342"/>
        <end position="364"/>
    </location>
</feature>
<comment type="similarity">
    <text evidence="2">Belongs to the binding-protein-dependent transport system permease family. FecCD subfamily.</text>
</comment>
<proteinExistence type="inferred from homology"/>
<evidence type="ECO:0000256" key="6">
    <source>
        <dbReference type="ARBA" id="ARBA00022989"/>
    </source>
</evidence>
<keyword evidence="3" id="KW-0813">Transport</keyword>
<organism evidence="9 10">
    <name type="scientific">Vibrio diabolicus</name>
    <dbReference type="NCBI Taxonomy" id="50719"/>
    <lineage>
        <taxon>Bacteria</taxon>
        <taxon>Pseudomonadati</taxon>
        <taxon>Pseudomonadota</taxon>
        <taxon>Gammaproteobacteria</taxon>
        <taxon>Vibrionales</taxon>
        <taxon>Vibrionaceae</taxon>
        <taxon>Vibrio</taxon>
        <taxon>Vibrio diabolicus subgroup</taxon>
    </lineage>
</organism>
<feature type="transmembrane region" description="Helical" evidence="8">
    <location>
        <begin position="303"/>
        <end position="321"/>
    </location>
</feature>
<evidence type="ECO:0000313" key="9">
    <source>
        <dbReference type="EMBL" id="AVH28836.1"/>
    </source>
</evidence>
<feature type="transmembrane region" description="Helical" evidence="8">
    <location>
        <begin position="557"/>
        <end position="575"/>
    </location>
</feature>
<feature type="transmembrane region" description="Helical" evidence="8">
    <location>
        <begin position="221"/>
        <end position="239"/>
    </location>
</feature>
<evidence type="ECO:0000256" key="7">
    <source>
        <dbReference type="ARBA" id="ARBA00023136"/>
    </source>
</evidence>
<dbReference type="PANTHER" id="PTHR30472">
    <property type="entry name" value="FERRIC ENTEROBACTIN TRANSPORT SYSTEM PERMEASE PROTEIN"/>
    <property type="match status" value="1"/>
</dbReference>